<sequence>MGEKSTVSAKTPSSTGKQQSILGFFTKAATQPKPKANGATPSSDKTPSTIKENRKSSCLKETTTKSNSLSFAKRPTNITPVPSSDVVEPLSSQENVDAMVLDTKLSSDSLPSPASPDELDDKAAVTPKVRKAVNYAESSDEDDMIMPRQPRQARSRARARVAVKDDDEDEDEYKGGNDEILEDDDGMWKYQQNVTSACVGLVGLGHVPLNYG</sequence>
<gene>
    <name evidence="2" type="ORF">VPNG_08865</name>
</gene>
<evidence type="ECO:0000313" key="2">
    <source>
        <dbReference type="EMBL" id="ROV93680.1"/>
    </source>
</evidence>
<dbReference type="AlphaFoldDB" id="A0A423VRK5"/>
<dbReference type="STRING" id="1230097.A0A423VRK5"/>
<comment type="caution">
    <text evidence="2">The sequence shown here is derived from an EMBL/GenBank/DDBJ whole genome shotgun (WGS) entry which is preliminary data.</text>
</comment>
<feature type="compositionally biased region" description="Polar residues" evidence="1">
    <location>
        <begin position="1"/>
        <end position="21"/>
    </location>
</feature>
<feature type="compositionally biased region" description="Low complexity" evidence="1">
    <location>
        <begin position="106"/>
        <end position="116"/>
    </location>
</feature>
<feature type="region of interest" description="Disordered" evidence="1">
    <location>
        <begin position="135"/>
        <end position="179"/>
    </location>
</feature>
<feature type="compositionally biased region" description="Polar residues" evidence="1">
    <location>
        <begin position="39"/>
        <end position="50"/>
    </location>
</feature>
<evidence type="ECO:0000256" key="1">
    <source>
        <dbReference type="SAM" id="MobiDB-lite"/>
    </source>
</evidence>
<evidence type="ECO:0000313" key="3">
    <source>
        <dbReference type="Proteomes" id="UP000285146"/>
    </source>
</evidence>
<name>A0A423VRK5_9PEZI</name>
<feature type="compositionally biased region" description="Basic residues" evidence="1">
    <location>
        <begin position="151"/>
        <end position="161"/>
    </location>
</feature>
<dbReference type="InParanoid" id="A0A423VRK5"/>
<dbReference type="EMBL" id="LKEB01000079">
    <property type="protein sequence ID" value="ROV93680.1"/>
    <property type="molecule type" value="Genomic_DNA"/>
</dbReference>
<feature type="region of interest" description="Disordered" evidence="1">
    <location>
        <begin position="1"/>
        <end position="122"/>
    </location>
</feature>
<organism evidence="2 3">
    <name type="scientific">Cytospora leucostoma</name>
    <dbReference type="NCBI Taxonomy" id="1230097"/>
    <lineage>
        <taxon>Eukaryota</taxon>
        <taxon>Fungi</taxon>
        <taxon>Dikarya</taxon>
        <taxon>Ascomycota</taxon>
        <taxon>Pezizomycotina</taxon>
        <taxon>Sordariomycetes</taxon>
        <taxon>Sordariomycetidae</taxon>
        <taxon>Diaporthales</taxon>
        <taxon>Cytosporaceae</taxon>
        <taxon>Cytospora</taxon>
    </lineage>
</organism>
<feature type="compositionally biased region" description="Polar residues" evidence="1">
    <location>
        <begin position="59"/>
        <end position="82"/>
    </location>
</feature>
<accession>A0A423VRK5</accession>
<dbReference type="OrthoDB" id="10252754at2759"/>
<reference evidence="2 3" key="1">
    <citation type="submission" date="2015-09" db="EMBL/GenBank/DDBJ databases">
        <title>Host preference determinants of Valsa canker pathogens revealed by comparative genomics.</title>
        <authorList>
            <person name="Yin Z."/>
            <person name="Huang L."/>
        </authorList>
    </citation>
    <scope>NUCLEOTIDE SEQUENCE [LARGE SCALE GENOMIC DNA]</scope>
    <source>
        <strain evidence="2 3">SXYLt</strain>
    </source>
</reference>
<proteinExistence type="predicted"/>
<keyword evidence="3" id="KW-1185">Reference proteome</keyword>
<protein>
    <submittedName>
        <fullName evidence="2">Uncharacterized protein</fullName>
    </submittedName>
</protein>
<dbReference type="Proteomes" id="UP000285146">
    <property type="component" value="Unassembled WGS sequence"/>
</dbReference>